<gene>
    <name evidence="3" type="primary">LOC113796604</name>
</gene>
<sequence length="279" mass="32034">MSGYKIKSDKASIHLMDDQLISQMIILMKNNPCLFNVADPDFKNATKKMKIWNRIADELNSYAAKKKNIDQLTDLITGKLVQAKFRNLKITYSTLKKKQIADKDSNVISWIHYDEIESLMTKIPVRTGLDSLLTTTIEQIEESEQASSSLIIPEILTSFSHELSLPSPSLSHHEISNETAETMMNENETLNQSINQLTKRSSKKRKHEEDYHELIRLKLDKEKEEKIPCDQLLLTFGKYVSLSLNRLPKESQNQARHLISNLIFRMESDPMNIGSISII</sequence>
<evidence type="ECO:0000313" key="3">
    <source>
        <dbReference type="RefSeq" id="XP_027202707.1"/>
    </source>
</evidence>
<dbReference type="InterPro" id="IPR006578">
    <property type="entry name" value="MADF-dom"/>
</dbReference>
<dbReference type="PROSITE" id="PS51029">
    <property type="entry name" value="MADF"/>
    <property type="match status" value="1"/>
</dbReference>
<reference evidence="3" key="1">
    <citation type="submission" date="2025-08" db="UniProtKB">
        <authorList>
            <consortium name="RefSeq"/>
        </authorList>
    </citation>
    <scope>IDENTIFICATION</scope>
    <source>
        <strain evidence="3">Airmid</strain>
    </source>
</reference>
<feature type="domain" description="MADF" evidence="1">
    <location>
        <begin position="23"/>
        <end position="124"/>
    </location>
</feature>
<dbReference type="Proteomes" id="UP000515146">
    <property type="component" value="Unplaced"/>
</dbReference>
<name>A0A6P6YBF8_DERPT</name>
<dbReference type="InterPro" id="IPR039353">
    <property type="entry name" value="TF_Adf1"/>
</dbReference>
<dbReference type="InParanoid" id="A0A6P6YBF8"/>
<evidence type="ECO:0000259" key="1">
    <source>
        <dbReference type="PROSITE" id="PS51029"/>
    </source>
</evidence>
<dbReference type="Pfam" id="PF10545">
    <property type="entry name" value="MADF_DNA_bdg"/>
    <property type="match status" value="1"/>
</dbReference>
<protein>
    <submittedName>
        <fullName evidence="3">Uncharacterized protein LOC113796604</fullName>
    </submittedName>
</protein>
<dbReference type="RefSeq" id="XP_027202707.1">
    <property type="nucleotide sequence ID" value="XM_027346906.1"/>
</dbReference>
<dbReference type="KEGG" id="dpte:113796604"/>
<proteinExistence type="predicted"/>
<dbReference type="GO" id="GO:0005634">
    <property type="term" value="C:nucleus"/>
    <property type="evidence" value="ECO:0007669"/>
    <property type="project" value="TreeGrafter"/>
</dbReference>
<evidence type="ECO:0000313" key="2">
    <source>
        <dbReference type="Proteomes" id="UP000515146"/>
    </source>
</evidence>
<dbReference type="GO" id="GO:0006357">
    <property type="term" value="P:regulation of transcription by RNA polymerase II"/>
    <property type="evidence" value="ECO:0007669"/>
    <property type="project" value="TreeGrafter"/>
</dbReference>
<dbReference type="OrthoDB" id="6509455at2759"/>
<accession>A0A6P6YBF8</accession>
<dbReference type="SMART" id="SM00595">
    <property type="entry name" value="MADF"/>
    <property type="match status" value="1"/>
</dbReference>
<keyword evidence="2" id="KW-1185">Reference proteome</keyword>
<dbReference type="AlphaFoldDB" id="A0A6P6YBF8"/>
<dbReference type="PANTHER" id="PTHR12243">
    <property type="entry name" value="MADF DOMAIN TRANSCRIPTION FACTOR"/>
    <property type="match status" value="1"/>
</dbReference>
<dbReference type="GO" id="GO:0005667">
    <property type="term" value="C:transcription regulator complex"/>
    <property type="evidence" value="ECO:0007669"/>
    <property type="project" value="TreeGrafter"/>
</dbReference>
<organism evidence="2 3">
    <name type="scientific">Dermatophagoides pteronyssinus</name>
    <name type="common">European house dust mite</name>
    <dbReference type="NCBI Taxonomy" id="6956"/>
    <lineage>
        <taxon>Eukaryota</taxon>
        <taxon>Metazoa</taxon>
        <taxon>Ecdysozoa</taxon>
        <taxon>Arthropoda</taxon>
        <taxon>Chelicerata</taxon>
        <taxon>Arachnida</taxon>
        <taxon>Acari</taxon>
        <taxon>Acariformes</taxon>
        <taxon>Sarcoptiformes</taxon>
        <taxon>Astigmata</taxon>
        <taxon>Psoroptidia</taxon>
        <taxon>Analgoidea</taxon>
        <taxon>Pyroglyphidae</taxon>
        <taxon>Dermatophagoidinae</taxon>
        <taxon>Dermatophagoides</taxon>
    </lineage>
</organism>
<dbReference type="PANTHER" id="PTHR12243:SF69">
    <property type="entry name" value="SI:CH73-59F11.3"/>
    <property type="match status" value="1"/>
</dbReference>